<proteinExistence type="predicted"/>
<accession>A0ACB9VMC8</accession>
<dbReference type="Proteomes" id="UP001057279">
    <property type="component" value="Linkage Group LG01"/>
</dbReference>
<reference evidence="1" key="1">
    <citation type="submission" date="2022-03" db="EMBL/GenBank/DDBJ databases">
        <title>Genomic analyses of argali, domestic sheep and their hybrids provide insights into chromosomal evolution, heterosis and genetic basis of agronomic traits.</title>
        <authorList>
            <person name="Li M."/>
        </authorList>
    </citation>
    <scope>NUCLEOTIDE SEQUENCE</scope>
    <source>
        <strain evidence="1">F1 hybrid</strain>
    </source>
</reference>
<sequence length="115" mass="12955">MHRPRRRGARPPLLALLAALLLAARGATAQGYSMGEKLALPIFVFIDVVKTVIFSYFLYSDDGSVRAYLTVQAVKGLMIPLLYDTWKYNFIGFCVEIMAFIDKVGNYQNAEKVFK</sequence>
<evidence type="ECO:0000313" key="2">
    <source>
        <dbReference type="Proteomes" id="UP001057279"/>
    </source>
</evidence>
<gene>
    <name evidence="1" type="ORF">MJG53_001926</name>
</gene>
<protein>
    <submittedName>
        <fullName evidence="1">Uncharacterized protein</fullName>
    </submittedName>
</protein>
<evidence type="ECO:0000313" key="1">
    <source>
        <dbReference type="EMBL" id="KAI4590877.1"/>
    </source>
</evidence>
<keyword evidence="2" id="KW-1185">Reference proteome</keyword>
<organism evidence="1 2">
    <name type="scientific">Ovis ammon polii x Ovis aries</name>
    <dbReference type="NCBI Taxonomy" id="2918886"/>
    <lineage>
        <taxon>Eukaryota</taxon>
        <taxon>Metazoa</taxon>
        <taxon>Chordata</taxon>
        <taxon>Craniata</taxon>
        <taxon>Vertebrata</taxon>
        <taxon>Euteleostomi</taxon>
        <taxon>Mammalia</taxon>
        <taxon>Eutheria</taxon>
        <taxon>Laurasiatheria</taxon>
        <taxon>Artiodactyla</taxon>
        <taxon>Ruminantia</taxon>
        <taxon>Pecora</taxon>
        <taxon>Bovidae</taxon>
        <taxon>Caprinae</taxon>
        <taxon>Ovis</taxon>
    </lineage>
</organism>
<comment type="caution">
    <text evidence="1">The sequence shown here is derived from an EMBL/GenBank/DDBJ whole genome shotgun (WGS) entry which is preliminary data.</text>
</comment>
<name>A0ACB9VMC8_9CETA</name>
<dbReference type="EMBL" id="CM043026">
    <property type="protein sequence ID" value="KAI4590877.1"/>
    <property type="molecule type" value="Genomic_DNA"/>
</dbReference>